<gene>
    <name evidence="1" type="ORF">SAMN04487995_5427</name>
</gene>
<reference evidence="1 2" key="1">
    <citation type="submission" date="2016-10" db="EMBL/GenBank/DDBJ databases">
        <authorList>
            <person name="de Groot N.N."/>
        </authorList>
    </citation>
    <scope>NUCLEOTIDE SEQUENCE [LARGE SCALE GENOMIC DNA]</scope>
    <source>
        <strain evidence="1 2">DSM 19938</strain>
    </source>
</reference>
<proteinExistence type="predicted"/>
<dbReference type="AlphaFoldDB" id="A0A1H7A222"/>
<sequence>MTLQWTSTMSGNETRILRGKLIAGILKRSTWKDDAHGELNGYMVRFKTKGFWKRSTQILDIEGTKELGHIEYHSWKSTATITYEDESYEFAFDSWTRKVWKITNGEKQAIYSKPSVWKNKGDIEVENISPAVILAGLFVYSYFQRMAAAVAAST</sequence>
<dbReference type="STRING" id="408657.SAMN04487995_5427"/>
<keyword evidence="2" id="KW-1185">Reference proteome</keyword>
<protein>
    <submittedName>
        <fullName evidence="1">Uncharacterized protein</fullName>
    </submittedName>
</protein>
<dbReference type="Proteomes" id="UP000199532">
    <property type="component" value="Unassembled WGS sequence"/>
</dbReference>
<accession>A0A1H7A222</accession>
<dbReference type="EMBL" id="FNXY01000009">
    <property type="protein sequence ID" value="SEJ57957.1"/>
    <property type="molecule type" value="Genomic_DNA"/>
</dbReference>
<evidence type="ECO:0000313" key="1">
    <source>
        <dbReference type="EMBL" id="SEJ57957.1"/>
    </source>
</evidence>
<evidence type="ECO:0000313" key="2">
    <source>
        <dbReference type="Proteomes" id="UP000199532"/>
    </source>
</evidence>
<name>A0A1H7A222_9BACT</name>
<dbReference type="RefSeq" id="WP_090340762.1">
    <property type="nucleotide sequence ID" value="NZ_FNXY01000009.1"/>
</dbReference>
<organism evidence="1 2">
    <name type="scientific">Dyadobacter koreensis</name>
    <dbReference type="NCBI Taxonomy" id="408657"/>
    <lineage>
        <taxon>Bacteria</taxon>
        <taxon>Pseudomonadati</taxon>
        <taxon>Bacteroidota</taxon>
        <taxon>Cytophagia</taxon>
        <taxon>Cytophagales</taxon>
        <taxon>Spirosomataceae</taxon>
        <taxon>Dyadobacter</taxon>
    </lineage>
</organism>